<dbReference type="STRING" id="665004.AC529_19030"/>
<feature type="domain" description="FAD-dependent oxidoreductase 2 FAD-binding" evidence="6">
    <location>
        <begin position="10"/>
        <end position="530"/>
    </location>
</feature>
<organism evidence="7 8">
    <name type="scientific">Thermobifida cellulosilytica TB100</name>
    <dbReference type="NCBI Taxonomy" id="665004"/>
    <lineage>
        <taxon>Bacteria</taxon>
        <taxon>Bacillati</taxon>
        <taxon>Actinomycetota</taxon>
        <taxon>Actinomycetes</taxon>
        <taxon>Streptosporangiales</taxon>
        <taxon>Nocardiopsidaceae</taxon>
        <taxon>Thermobifida</taxon>
    </lineage>
</organism>
<evidence type="ECO:0000256" key="3">
    <source>
        <dbReference type="ARBA" id="ARBA00022827"/>
    </source>
</evidence>
<comment type="caution">
    <text evidence="7">The sequence shown here is derived from an EMBL/GenBank/DDBJ whole genome shotgun (WGS) entry which is preliminary data.</text>
</comment>
<sequence>MSGSPGGRRVVVVGAGLSGLATALGAALRGCQVTVFESADLVGGAAAYSGGQVWVGANHVEEREGIEDSLELTERYVRSIAHAAPEVLDEEAMRRWLTVAPEAVRYWEEVGAIRWAIIPGLADYHAEADGALGAGRYLTNEVIDGSVLGEWRDRLRVSPYFPVGTTYAEMFAKGRRVSGSDSEENRSGDEETQGFGLTRAPEEQRGAPRDGADPLTFGTGVVASFLARVLKEPSVTIRTSHPVTELLTDDAGRVVGVRAQGPDGPVEARGDVVLATSTYDWDPELVRELLGLGPEDFGSIAPRSLRGQGLRLARSVGAGIVQIPPTSVPMLPGWEAGDGSGYAYGPEFAKPHTLIVDRSGRRFCNDSYWVDIVARALDPEDRHLPFFLVWDEQHRRKYGLGTVPPGGEYPPGVVSSAPTLRELGAALGVDGEQLEKTVERFNEYAARGEDPDFDRGSLDYVLRFYGDPEHRPNPVLGTVAEPPFHGMRLRFLGTGIGSSGVHTDGDGHVLDEAGRPIPGLYAAGSVAALTSSGSGYNSGFALSRGLTLAYLIARELGGTES</sequence>
<dbReference type="Gene3D" id="3.50.50.60">
    <property type="entry name" value="FAD/NAD(P)-binding domain"/>
    <property type="match status" value="2"/>
</dbReference>
<dbReference type="PANTHER" id="PTHR43400">
    <property type="entry name" value="FUMARATE REDUCTASE"/>
    <property type="match status" value="1"/>
</dbReference>
<dbReference type="GO" id="GO:0033765">
    <property type="term" value="F:steroid dehydrogenase activity, acting on the CH-CH group of donors"/>
    <property type="evidence" value="ECO:0007669"/>
    <property type="project" value="UniProtKB-ARBA"/>
</dbReference>
<dbReference type="InterPro" id="IPR036188">
    <property type="entry name" value="FAD/NAD-bd_sf"/>
</dbReference>
<dbReference type="Gene3D" id="3.90.700.10">
    <property type="entry name" value="Succinate dehydrogenase/fumarate reductase flavoprotein, catalytic domain"/>
    <property type="match status" value="1"/>
</dbReference>
<dbReference type="SUPFAM" id="SSF51905">
    <property type="entry name" value="FAD/NAD(P)-binding domain"/>
    <property type="match status" value="1"/>
</dbReference>
<evidence type="ECO:0000256" key="4">
    <source>
        <dbReference type="ARBA" id="ARBA00023002"/>
    </source>
</evidence>
<keyword evidence="8" id="KW-1185">Reference proteome</keyword>
<dbReference type="AlphaFoldDB" id="A0A147KCZ2"/>
<gene>
    <name evidence="7" type="ORF">AC529_19030</name>
</gene>
<dbReference type="PATRIC" id="fig|665004.4.peg.2107"/>
<dbReference type="RefSeq" id="WP_068755676.1">
    <property type="nucleotide sequence ID" value="NZ_KQ950181.1"/>
</dbReference>
<dbReference type="GO" id="GO:0008202">
    <property type="term" value="P:steroid metabolic process"/>
    <property type="evidence" value="ECO:0007669"/>
    <property type="project" value="UniProtKB-ARBA"/>
</dbReference>
<dbReference type="Pfam" id="PF00890">
    <property type="entry name" value="FAD_binding_2"/>
    <property type="match status" value="1"/>
</dbReference>
<feature type="region of interest" description="Disordered" evidence="5">
    <location>
        <begin position="174"/>
        <end position="215"/>
    </location>
</feature>
<comment type="cofactor">
    <cofactor evidence="1">
        <name>FAD</name>
        <dbReference type="ChEBI" id="CHEBI:57692"/>
    </cofactor>
</comment>
<evidence type="ECO:0000313" key="8">
    <source>
        <dbReference type="Proteomes" id="UP000074382"/>
    </source>
</evidence>
<evidence type="ECO:0000256" key="1">
    <source>
        <dbReference type="ARBA" id="ARBA00001974"/>
    </source>
</evidence>
<protein>
    <submittedName>
        <fullName evidence="7">3-ketosteroid dehydrogenase</fullName>
    </submittedName>
</protein>
<feature type="compositionally biased region" description="Basic and acidic residues" evidence="5">
    <location>
        <begin position="200"/>
        <end position="212"/>
    </location>
</feature>
<dbReference type="InterPro" id="IPR003953">
    <property type="entry name" value="FAD-dep_OxRdtase_2_FAD-bd"/>
</dbReference>
<keyword evidence="2" id="KW-0285">Flavoprotein</keyword>
<dbReference type="SUPFAM" id="SSF56425">
    <property type="entry name" value="Succinate dehydrogenase/fumarate reductase flavoprotein, catalytic domain"/>
    <property type="match status" value="1"/>
</dbReference>
<keyword evidence="3" id="KW-0274">FAD</keyword>
<reference evidence="8" key="1">
    <citation type="journal article" date="2017" name="Acta Aliment.">
        <title>Plant polysaccharide degrading enzyme system of Thermpbifida cellulosilytica TB100 revealed by de novo genome project data.</title>
        <authorList>
            <person name="Toth A."/>
            <person name="Baka E."/>
            <person name="Luzics S."/>
            <person name="Bata-Vidacs I."/>
            <person name="Nagy I."/>
            <person name="Balint B."/>
            <person name="Herceg R."/>
            <person name="Olasz F."/>
            <person name="Wilk T."/>
            <person name="Nagy T."/>
            <person name="Kriszt B."/>
            <person name="Nagy I."/>
            <person name="Kukolya J."/>
        </authorList>
    </citation>
    <scope>NUCLEOTIDE SEQUENCE [LARGE SCALE GENOMIC DNA]</scope>
    <source>
        <strain evidence="8">TB100</strain>
    </source>
</reference>
<accession>A0A147KCZ2</accession>
<dbReference type="PANTHER" id="PTHR43400:SF10">
    <property type="entry name" value="3-OXOSTEROID 1-DEHYDROGENASE"/>
    <property type="match status" value="1"/>
</dbReference>
<dbReference type="OrthoDB" id="9813348at2"/>
<dbReference type="EMBL" id="LGEM01000143">
    <property type="protein sequence ID" value="KUP95174.1"/>
    <property type="molecule type" value="Genomic_DNA"/>
</dbReference>
<dbReference type="InterPro" id="IPR050315">
    <property type="entry name" value="FAD-oxidoreductase_2"/>
</dbReference>
<evidence type="ECO:0000256" key="2">
    <source>
        <dbReference type="ARBA" id="ARBA00022630"/>
    </source>
</evidence>
<evidence type="ECO:0000256" key="5">
    <source>
        <dbReference type="SAM" id="MobiDB-lite"/>
    </source>
</evidence>
<name>A0A147KCZ2_THECS</name>
<dbReference type="Proteomes" id="UP000074382">
    <property type="component" value="Unassembled WGS sequence"/>
</dbReference>
<dbReference type="InterPro" id="IPR027477">
    <property type="entry name" value="Succ_DH/fumarate_Rdtase_cat_sf"/>
</dbReference>
<evidence type="ECO:0000313" key="7">
    <source>
        <dbReference type="EMBL" id="KUP95174.1"/>
    </source>
</evidence>
<keyword evidence="4" id="KW-0560">Oxidoreductase</keyword>
<evidence type="ECO:0000259" key="6">
    <source>
        <dbReference type="Pfam" id="PF00890"/>
    </source>
</evidence>
<proteinExistence type="predicted"/>